<name>A0A5B7D5R7_PORTR</name>
<accession>A0A5B7D5R7</accession>
<reference evidence="1 2" key="1">
    <citation type="submission" date="2019-05" db="EMBL/GenBank/DDBJ databases">
        <title>Another draft genome of Portunus trituberculatus and its Hox gene families provides insights of decapod evolution.</title>
        <authorList>
            <person name="Jeong J.-H."/>
            <person name="Song I."/>
            <person name="Kim S."/>
            <person name="Choi T."/>
            <person name="Kim D."/>
            <person name="Ryu S."/>
            <person name="Kim W."/>
        </authorList>
    </citation>
    <scope>NUCLEOTIDE SEQUENCE [LARGE SCALE GENOMIC DNA]</scope>
    <source>
        <tissue evidence="1">Muscle</tissue>
    </source>
</reference>
<gene>
    <name evidence="1" type="ORF">E2C01_009327</name>
</gene>
<evidence type="ECO:0000313" key="1">
    <source>
        <dbReference type="EMBL" id="MPC16503.1"/>
    </source>
</evidence>
<sequence>METPAVVAVERWVALVPPDFPVRSQNFQVQRDHSERLAAAVVVEVEAAVEFVGVVVAVAEEVAVVAVEVPVVAEVAVLGSAVEVVSEAQVVAVPV</sequence>
<comment type="caution">
    <text evidence="1">The sequence shown here is derived from an EMBL/GenBank/DDBJ whole genome shotgun (WGS) entry which is preliminary data.</text>
</comment>
<keyword evidence="2" id="KW-1185">Reference proteome</keyword>
<organism evidence="1 2">
    <name type="scientific">Portunus trituberculatus</name>
    <name type="common">Swimming crab</name>
    <name type="synonym">Neptunus trituberculatus</name>
    <dbReference type="NCBI Taxonomy" id="210409"/>
    <lineage>
        <taxon>Eukaryota</taxon>
        <taxon>Metazoa</taxon>
        <taxon>Ecdysozoa</taxon>
        <taxon>Arthropoda</taxon>
        <taxon>Crustacea</taxon>
        <taxon>Multicrustacea</taxon>
        <taxon>Malacostraca</taxon>
        <taxon>Eumalacostraca</taxon>
        <taxon>Eucarida</taxon>
        <taxon>Decapoda</taxon>
        <taxon>Pleocyemata</taxon>
        <taxon>Brachyura</taxon>
        <taxon>Eubrachyura</taxon>
        <taxon>Portunoidea</taxon>
        <taxon>Portunidae</taxon>
        <taxon>Portuninae</taxon>
        <taxon>Portunus</taxon>
    </lineage>
</organism>
<dbReference type="EMBL" id="VSRR010000512">
    <property type="protein sequence ID" value="MPC16503.1"/>
    <property type="molecule type" value="Genomic_DNA"/>
</dbReference>
<dbReference type="AlphaFoldDB" id="A0A5B7D5R7"/>
<dbReference type="Proteomes" id="UP000324222">
    <property type="component" value="Unassembled WGS sequence"/>
</dbReference>
<proteinExistence type="predicted"/>
<evidence type="ECO:0000313" key="2">
    <source>
        <dbReference type="Proteomes" id="UP000324222"/>
    </source>
</evidence>
<protein>
    <submittedName>
        <fullName evidence="1">Uncharacterized protein</fullName>
    </submittedName>
</protein>